<dbReference type="RefSeq" id="WP_377472704.1">
    <property type="nucleotide sequence ID" value="NZ_JBHLWN010000090.1"/>
</dbReference>
<keyword evidence="1" id="KW-0547">Nucleotide-binding</keyword>
<dbReference type="InterPro" id="IPR026838">
    <property type="entry name" value="YheC/D"/>
</dbReference>
<keyword evidence="4" id="KW-1185">Reference proteome</keyword>
<evidence type="ECO:0000259" key="2">
    <source>
        <dbReference type="PROSITE" id="PS50975"/>
    </source>
</evidence>
<organism evidence="3 4">
    <name type="scientific">Paenibacillus chartarius</name>
    <dbReference type="NCBI Taxonomy" id="747481"/>
    <lineage>
        <taxon>Bacteria</taxon>
        <taxon>Bacillati</taxon>
        <taxon>Bacillota</taxon>
        <taxon>Bacilli</taxon>
        <taxon>Bacillales</taxon>
        <taxon>Paenibacillaceae</taxon>
        <taxon>Paenibacillus</taxon>
    </lineage>
</organism>
<dbReference type="Pfam" id="PF14398">
    <property type="entry name" value="ATPgrasp_YheCD"/>
    <property type="match status" value="1"/>
</dbReference>
<evidence type="ECO:0000256" key="1">
    <source>
        <dbReference type="PROSITE-ProRule" id="PRU00409"/>
    </source>
</evidence>
<comment type="caution">
    <text evidence="3">The sequence shown here is derived from an EMBL/GenBank/DDBJ whole genome shotgun (WGS) entry which is preliminary data.</text>
</comment>
<accession>A0ABV6DRH5</accession>
<dbReference type="Gene3D" id="3.30.470.20">
    <property type="entry name" value="ATP-grasp fold, B domain"/>
    <property type="match status" value="1"/>
</dbReference>
<evidence type="ECO:0000313" key="3">
    <source>
        <dbReference type="EMBL" id="MFC0215261.1"/>
    </source>
</evidence>
<reference evidence="3 4" key="1">
    <citation type="submission" date="2024-09" db="EMBL/GenBank/DDBJ databases">
        <authorList>
            <person name="Sun Q."/>
            <person name="Mori K."/>
        </authorList>
    </citation>
    <scope>NUCLEOTIDE SEQUENCE [LARGE SCALE GENOMIC DNA]</scope>
    <source>
        <strain evidence="3 4">CCM 7759</strain>
    </source>
</reference>
<evidence type="ECO:0000313" key="4">
    <source>
        <dbReference type="Proteomes" id="UP001589776"/>
    </source>
</evidence>
<proteinExistence type="predicted"/>
<dbReference type="PROSITE" id="PS50975">
    <property type="entry name" value="ATP_GRASP"/>
    <property type="match status" value="1"/>
</dbReference>
<protein>
    <submittedName>
        <fullName evidence="3">YheC/YheD family protein</fullName>
    </submittedName>
</protein>
<sequence length="280" mass="32302">MKKKRTIRYRRYVHSKWTKTRALLNDAAVKGYVPATKPLTAASLREMLPLHRMVYVKPNIGAFGNGVIRVEWRPYTEKPYQYQSGLTLHRFDSMEELSRSLLAHTAAKRPYLIQQGIHLLTYRKHRFDIRVMVQKTESGSWQTTGIIGRVADPRKVVTNVHNGGTLKPVETLMAHYLSGSKLKQFIQELRTLGVGAGRALEKQFRGMKEIGVDVAVDENCRPWILEVNTAPDPYIFRKLKDKSVFRRVYRLWQLHKPPVKLKPLSARHGLGRVLSPKRRA</sequence>
<name>A0ABV6DRH5_9BACL</name>
<feature type="domain" description="ATP-grasp" evidence="2">
    <location>
        <begin position="25"/>
        <end position="253"/>
    </location>
</feature>
<dbReference type="InterPro" id="IPR011761">
    <property type="entry name" value="ATP-grasp"/>
</dbReference>
<dbReference type="SUPFAM" id="SSF56059">
    <property type="entry name" value="Glutathione synthetase ATP-binding domain-like"/>
    <property type="match status" value="1"/>
</dbReference>
<keyword evidence="1" id="KW-0067">ATP-binding</keyword>
<dbReference type="EMBL" id="JBHLWN010000090">
    <property type="protein sequence ID" value="MFC0215261.1"/>
    <property type="molecule type" value="Genomic_DNA"/>
</dbReference>
<dbReference type="Proteomes" id="UP001589776">
    <property type="component" value="Unassembled WGS sequence"/>
</dbReference>
<gene>
    <name evidence="3" type="ORF">ACFFK0_22980</name>
</gene>